<evidence type="ECO:0000259" key="1">
    <source>
        <dbReference type="PROSITE" id="PS50878"/>
    </source>
</evidence>
<dbReference type="Proteomes" id="UP000184330">
    <property type="component" value="Unassembled WGS sequence"/>
</dbReference>
<dbReference type="SUPFAM" id="SSF56672">
    <property type="entry name" value="DNA/RNA polymerases"/>
    <property type="match status" value="1"/>
</dbReference>
<dbReference type="EMBL" id="FJOG01000114">
    <property type="protein sequence ID" value="CZR70250.1"/>
    <property type="molecule type" value="Genomic_DNA"/>
</dbReference>
<organism evidence="2 3">
    <name type="scientific">Phialocephala subalpina</name>
    <dbReference type="NCBI Taxonomy" id="576137"/>
    <lineage>
        <taxon>Eukaryota</taxon>
        <taxon>Fungi</taxon>
        <taxon>Dikarya</taxon>
        <taxon>Ascomycota</taxon>
        <taxon>Pezizomycotina</taxon>
        <taxon>Leotiomycetes</taxon>
        <taxon>Helotiales</taxon>
        <taxon>Mollisiaceae</taxon>
        <taxon>Phialocephala</taxon>
        <taxon>Phialocephala fortinii species complex</taxon>
    </lineage>
</organism>
<evidence type="ECO:0000313" key="2">
    <source>
        <dbReference type="EMBL" id="CZR70250.1"/>
    </source>
</evidence>
<sequence length="395" mass="44328">MDSIIAKRINYATEVHQLLPDTHIGGRKGRSTDHALHIIIEKIYEAWNSPDPQLASLLLLDVSGAFDNVSHIRLLHNLRKRRIDKRTVRWIASFLTDRSTVISFDTFKSEVYKTPTGIPQGSPLSPILYLFYNADLVEICNQEPNTIATGYIDDVAILRWGGSTEETYNGLARTMQKANAWARRHASVFAPSKFQLTHHTRRRQIEADRQVQVDQTVVRPTASSKYLGVTLDTALNWKQHVQNLTTKISKSIGALTSLSGSTWEANVTELRIYQAVVIPQMMYGCSAWSVAQERGEGYTRQTIDSLKRLQAKAARIIGGAYKATSGPALDIELHLLPIEQQIWKTSSETVNRIQCYTSLIPELMPLPELNASSPYAPEACLCDYTAFQGSSRIQE</sequence>
<dbReference type="PANTHER" id="PTHR33481">
    <property type="entry name" value="REVERSE TRANSCRIPTASE"/>
    <property type="match status" value="1"/>
</dbReference>
<dbReference type="Pfam" id="PF00078">
    <property type="entry name" value="RVT_1"/>
    <property type="match status" value="1"/>
</dbReference>
<dbReference type="PROSITE" id="PS50878">
    <property type="entry name" value="RT_POL"/>
    <property type="match status" value="1"/>
</dbReference>
<proteinExistence type="predicted"/>
<accession>A0A1L7XZ50</accession>
<gene>
    <name evidence="2" type="ORF">PAC_20151</name>
</gene>
<name>A0A1L7XZ50_9HELO</name>
<feature type="domain" description="Reverse transcriptase" evidence="1">
    <location>
        <begin position="1"/>
        <end position="231"/>
    </location>
</feature>
<evidence type="ECO:0000313" key="3">
    <source>
        <dbReference type="Proteomes" id="UP000184330"/>
    </source>
</evidence>
<dbReference type="PANTHER" id="PTHR33481:SF1">
    <property type="entry name" value="ENDONUCLEASE_EXONUCLEASE_PHOSPHATASE DOMAIN-CONTAINING PROTEIN-RELATED"/>
    <property type="match status" value="1"/>
</dbReference>
<reference evidence="2 3" key="1">
    <citation type="submission" date="2016-03" db="EMBL/GenBank/DDBJ databases">
        <authorList>
            <person name="Ploux O."/>
        </authorList>
    </citation>
    <scope>NUCLEOTIDE SEQUENCE [LARGE SCALE GENOMIC DNA]</scope>
    <source>
        <strain evidence="2 3">UAMH 11012</strain>
    </source>
</reference>
<dbReference type="STRING" id="576137.A0A1L7XZ50"/>
<dbReference type="InterPro" id="IPR000477">
    <property type="entry name" value="RT_dom"/>
</dbReference>
<dbReference type="CDD" id="cd01650">
    <property type="entry name" value="RT_nLTR_like"/>
    <property type="match status" value="1"/>
</dbReference>
<dbReference type="AlphaFoldDB" id="A0A1L7XZ50"/>
<keyword evidence="3" id="KW-1185">Reference proteome</keyword>
<protein>
    <recommendedName>
        <fullName evidence="1">Reverse transcriptase domain-containing protein</fullName>
    </recommendedName>
</protein>
<dbReference type="InterPro" id="IPR043502">
    <property type="entry name" value="DNA/RNA_pol_sf"/>
</dbReference>
<dbReference type="OrthoDB" id="3544694at2759"/>